<dbReference type="SUPFAM" id="SSF161098">
    <property type="entry name" value="MetI-like"/>
    <property type="match status" value="1"/>
</dbReference>
<proteinExistence type="inferred from homology"/>
<dbReference type="PANTHER" id="PTHR30151:SF38">
    <property type="entry name" value="ALIPHATIC SULFONATES TRANSPORT PERMEASE PROTEIN SSUC-RELATED"/>
    <property type="match status" value="1"/>
</dbReference>
<evidence type="ECO:0000256" key="3">
    <source>
        <dbReference type="ARBA" id="ARBA00022475"/>
    </source>
</evidence>
<feature type="transmembrane region" description="Helical" evidence="7">
    <location>
        <begin position="98"/>
        <end position="116"/>
    </location>
</feature>
<evidence type="ECO:0000256" key="6">
    <source>
        <dbReference type="ARBA" id="ARBA00023136"/>
    </source>
</evidence>
<evidence type="ECO:0000256" key="7">
    <source>
        <dbReference type="RuleBase" id="RU363032"/>
    </source>
</evidence>
<keyword evidence="3" id="KW-1003">Cell membrane</keyword>
<dbReference type="GO" id="GO:0042918">
    <property type="term" value="P:alkanesulfonate transmembrane transport"/>
    <property type="evidence" value="ECO:0007669"/>
    <property type="project" value="UniProtKB-ARBA"/>
</dbReference>
<evidence type="ECO:0000256" key="1">
    <source>
        <dbReference type="ARBA" id="ARBA00004651"/>
    </source>
</evidence>
<keyword evidence="10" id="KW-1185">Reference proteome</keyword>
<accession>A0A1H3UJL5</accession>
<dbReference type="OrthoDB" id="9796361at2"/>
<comment type="similarity">
    <text evidence="7">Belongs to the binding-protein-dependent transport system permease family.</text>
</comment>
<evidence type="ECO:0000256" key="2">
    <source>
        <dbReference type="ARBA" id="ARBA00022448"/>
    </source>
</evidence>
<keyword evidence="5 7" id="KW-1133">Transmembrane helix</keyword>
<evidence type="ECO:0000313" key="10">
    <source>
        <dbReference type="Proteomes" id="UP000199632"/>
    </source>
</evidence>
<dbReference type="RefSeq" id="WP_090802701.1">
    <property type="nucleotide sequence ID" value="NZ_BOND01000005.1"/>
</dbReference>
<keyword evidence="4 7" id="KW-0812">Transmembrane</keyword>
<dbReference type="Gene3D" id="1.10.3720.10">
    <property type="entry name" value="MetI-like"/>
    <property type="match status" value="1"/>
</dbReference>
<dbReference type="EMBL" id="FNQB01000004">
    <property type="protein sequence ID" value="SDZ62516.1"/>
    <property type="molecule type" value="Genomic_DNA"/>
</dbReference>
<dbReference type="FunFam" id="1.10.3720.10:FF:000003">
    <property type="entry name" value="Aliphatic sulfonate ABC transporter permease"/>
    <property type="match status" value="1"/>
</dbReference>
<protein>
    <submittedName>
        <fullName evidence="9">Sulfonate transport system permease protein</fullName>
    </submittedName>
</protein>
<dbReference type="PANTHER" id="PTHR30151">
    <property type="entry name" value="ALKANE SULFONATE ABC TRANSPORTER-RELATED, MEMBRANE SUBUNIT"/>
    <property type="match status" value="1"/>
</dbReference>
<evidence type="ECO:0000313" key="9">
    <source>
        <dbReference type="EMBL" id="SDZ62516.1"/>
    </source>
</evidence>
<comment type="subcellular location">
    <subcellularLocation>
        <location evidence="1 7">Cell membrane</location>
        <topology evidence="1 7">Multi-pass membrane protein</topology>
    </subcellularLocation>
</comment>
<name>A0A1H3UJL5_9ACTN</name>
<evidence type="ECO:0000256" key="4">
    <source>
        <dbReference type="ARBA" id="ARBA00022692"/>
    </source>
</evidence>
<dbReference type="STRING" id="137265.SAMN05421684_7485"/>
<evidence type="ECO:0000259" key="8">
    <source>
        <dbReference type="PROSITE" id="PS50928"/>
    </source>
</evidence>
<dbReference type="InterPro" id="IPR000515">
    <property type="entry name" value="MetI-like"/>
</dbReference>
<dbReference type="AlphaFoldDB" id="A0A1H3UJL5"/>
<organism evidence="9 10">
    <name type="scientific">Asanoa ishikariensis</name>
    <dbReference type="NCBI Taxonomy" id="137265"/>
    <lineage>
        <taxon>Bacteria</taxon>
        <taxon>Bacillati</taxon>
        <taxon>Actinomycetota</taxon>
        <taxon>Actinomycetes</taxon>
        <taxon>Micromonosporales</taxon>
        <taxon>Micromonosporaceae</taxon>
        <taxon>Asanoa</taxon>
    </lineage>
</organism>
<feature type="transmembrane region" description="Helical" evidence="7">
    <location>
        <begin position="122"/>
        <end position="141"/>
    </location>
</feature>
<evidence type="ECO:0000256" key="5">
    <source>
        <dbReference type="ARBA" id="ARBA00022989"/>
    </source>
</evidence>
<gene>
    <name evidence="9" type="ORF">SAMN05421684_7485</name>
</gene>
<dbReference type="CDD" id="cd06261">
    <property type="entry name" value="TM_PBP2"/>
    <property type="match status" value="1"/>
</dbReference>
<keyword evidence="6 7" id="KW-0472">Membrane</keyword>
<dbReference type="InterPro" id="IPR035906">
    <property type="entry name" value="MetI-like_sf"/>
</dbReference>
<dbReference type="PROSITE" id="PS50928">
    <property type="entry name" value="ABC_TM1"/>
    <property type="match status" value="1"/>
</dbReference>
<feature type="transmembrane region" description="Helical" evidence="7">
    <location>
        <begin position="212"/>
        <end position="236"/>
    </location>
</feature>
<dbReference type="Proteomes" id="UP000199632">
    <property type="component" value="Unassembled WGS sequence"/>
</dbReference>
<sequence length="253" mass="26844">MTARRWRRALTPVAVLLAWEAASRGGLIPPAKLPAPSTVLETGWRLARSGDLGEHLGDSLTRAALGLAIGGALGVLLGTVAGLIRLGDDLVDPPVQMARMLPHLALVPLVIVWVGIDESLKVTLVALGAFFPLYLNTYAGIRDVDERLVEAARTCGLSTLARVRHVVLPGSLPSLLLGLRLAIAAAWLSLVVGEQVAAQSGIGFMMMEAREFSQIDVVVLGLFVYGLLGLASDLILRAVERRALAWRVGLKAS</sequence>
<dbReference type="GO" id="GO:0005886">
    <property type="term" value="C:plasma membrane"/>
    <property type="evidence" value="ECO:0007669"/>
    <property type="project" value="UniProtKB-SubCell"/>
</dbReference>
<feature type="domain" description="ABC transmembrane type-1" evidence="8">
    <location>
        <begin position="56"/>
        <end position="236"/>
    </location>
</feature>
<keyword evidence="2 7" id="KW-0813">Transport</keyword>
<feature type="transmembrane region" description="Helical" evidence="7">
    <location>
        <begin position="63"/>
        <end position="86"/>
    </location>
</feature>
<reference evidence="10" key="1">
    <citation type="submission" date="2016-10" db="EMBL/GenBank/DDBJ databases">
        <authorList>
            <person name="Varghese N."/>
            <person name="Submissions S."/>
        </authorList>
    </citation>
    <scope>NUCLEOTIDE SEQUENCE [LARGE SCALE GENOMIC DNA]</scope>
    <source>
        <strain evidence="10">DSM 44718</strain>
    </source>
</reference>
<dbReference type="Pfam" id="PF00528">
    <property type="entry name" value="BPD_transp_1"/>
    <property type="match status" value="1"/>
</dbReference>